<comment type="caution">
    <text evidence="1">The sequence shown here is derived from an EMBL/GenBank/DDBJ whole genome shotgun (WGS) entry which is preliminary data.</text>
</comment>
<name>A0A6A4S306_SCOMX</name>
<accession>A0A6A4S306</accession>
<protein>
    <submittedName>
        <fullName evidence="1">Uncharacterized protein</fullName>
    </submittedName>
</protein>
<proteinExistence type="predicted"/>
<dbReference type="AlphaFoldDB" id="A0A6A4S306"/>
<organism evidence="1 2">
    <name type="scientific">Scophthalmus maximus</name>
    <name type="common">Turbot</name>
    <name type="synonym">Psetta maxima</name>
    <dbReference type="NCBI Taxonomy" id="52904"/>
    <lineage>
        <taxon>Eukaryota</taxon>
        <taxon>Metazoa</taxon>
        <taxon>Chordata</taxon>
        <taxon>Craniata</taxon>
        <taxon>Vertebrata</taxon>
        <taxon>Euteleostomi</taxon>
        <taxon>Actinopterygii</taxon>
        <taxon>Neopterygii</taxon>
        <taxon>Teleostei</taxon>
        <taxon>Neoteleostei</taxon>
        <taxon>Acanthomorphata</taxon>
        <taxon>Carangaria</taxon>
        <taxon>Pleuronectiformes</taxon>
        <taxon>Pleuronectoidei</taxon>
        <taxon>Scophthalmidae</taxon>
        <taxon>Scophthalmus</taxon>
    </lineage>
</organism>
<evidence type="ECO:0000313" key="1">
    <source>
        <dbReference type="EMBL" id="KAF0025712.1"/>
    </source>
</evidence>
<dbReference type="EMBL" id="VEVO01000020">
    <property type="protein sequence ID" value="KAF0025712.1"/>
    <property type="molecule type" value="Genomic_DNA"/>
</dbReference>
<dbReference type="Proteomes" id="UP000438429">
    <property type="component" value="Unassembled WGS sequence"/>
</dbReference>
<reference evidence="1 2" key="1">
    <citation type="submission" date="2019-06" db="EMBL/GenBank/DDBJ databases">
        <title>Draft genomes of female and male turbot (Scophthalmus maximus).</title>
        <authorList>
            <person name="Xu H."/>
            <person name="Xu X.-W."/>
            <person name="Shao C."/>
            <person name="Chen S."/>
        </authorList>
    </citation>
    <scope>NUCLEOTIDE SEQUENCE [LARGE SCALE GENOMIC DNA]</scope>
    <source>
        <strain evidence="1">Ysfricsl-2016a</strain>
        <tissue evidence="1">Blood</tissue>
    </source>
</reference>
<sequence>MKAFNTRPRVSEALEDGGGREIGCSHQVSKIHNKTESADAKQENPVVFSDVHRAAYLLRVVVTCGGRSHVGGAVRRAAAPVPRADVRCAANPPRRGVRLGCEGATSARGLDLSSRSFNFGGPRRESVASRWKSPVKIHSSYMKCFLSIRKADMTQPVEQLPVFSWNC</sequence>
<gene>
    <name evidence="1" type="ORF">F2P81_022593</name>
</gene>
<evidence type="ECO:0000313" key="2">
    <source>
        <dbReference type="Proteomes" id="UP000438429"/>
    </source>
</evidence>